<proteinExistence type="predicted"/>
<keyword evidence="1" id="KW-1133">Transmembrane helix</keyword>
<feature type="transmembrane region" description="Helical" evidence="1">
    <location>
        <begin position="183"/>
        <end position="200"/>
    </location>
</feature>
<dbReference type="EMBL" id="JAFKCU010000002">
    <property type="protein sequence ID" value="MBN7815303.1"/>
    <property type="molecule type" value="Genomic_DNA"/>
</dbReference>
<feature type="transmembrane region" description="Helical" evidence="1">
    <location>
        <begin position="316"/>
        <end position="345"/>
    </location>
</feature>
<keyword evidence="1" id="KW-0812">Transmembrane</keyword>
<dbReference type="RefSeq" id="WP_206585986.1">
    <property type="nucleotide sequence ID" value="NZ_JAFKCU010000002.1"/>
</dbReference>
<dbReference type="Proteomes" id="UP000664480">
    <property type="component" value="Unassembled WGS sequence"/>
</dbReference>
<evidence type="ECO:0000313" key="3">
    <source>
        <dbReference type="Proteomes" id="UP000664480"/>
    </source>
</evidence>
<feature type="transmembrane region" description="Helical" evidence="1">
    <location>
        <begin position="96"/>
        <end position="116"/>
    </location>
</feature>
<comment type="caution">
    <text evidence="2">The sequence shown here is derived from an EMBL/GenBank/DDBJ whole genome shotgun (WGS) entry which is preliminary data.</text>
</comment>
<gene>
    <name evidence="2" type="ORF">J0A69_07685</name>
</gene>
<keyword evidence="1" id="KW-0472">Membrane</keyword>
<protein>
    <submittedName>
        <fullName evidence="2">Uncharacterized protein</fullName>
    </submittedName>
</protein>
<accession>A0ABS3CDX1</accession>
<sequence length="353" mass="41462">MTNLYQKSFSLPFYKAYMGFFILITLVFGVFMEMKQHLMIAEKILEKPNWFISYLGLFLGYSIVQFRFQARLLQRSKYWIFSKLAFLSFPSYSKKLFPVWLANHLFPLLYVILILYKGVLLGAWLHLSILVSFVSILSFSYLVLSYFEIKKFKQKSEFSSKRINRNRSFVFWFYFHLKEQRPLLLILSKLLSIFILNGFFYTYQSGSYDQRWLLFGLLIIAFLHFTLWLEKAEFSAQKLSIFNNLPLTFGFKLKKELGTTLLLSFPEILLIFYQGTGSFGLVNGFVLSILWLGLNLGIISLSSLRFHNSQFQLLPIWCFFGSFFAIIYGIPALAVASVPLIFYLFQLKSPFLK</sequence>
<reference evidence="2 3" key="1">
    <citation type="submission" date="2021-03" db="EMBL/GenBank/DDBJ databases">
        <title>novel species isolated from a fishpond in China.</title>
        <authorList>
            <person name="Lu H."/>
            <person name="Cai Z."/>
        </authorList>
    </citation>
    <scope>NUCLEOTIDE SEQUENCE [LARGE SCALE GENOMIC DNA]</scope>
    <source>
        <strain evidence="2 3">YJ13C</strain>
    </source>
</reference>
<organism evidence="2 3">
    <name type="scientific">Algoriphagus pacificus</name>
    <dbReference type="NCBI Taxonomy" id="2811234"/>
    <lineage>
        <taxon>Bacteria</taxon>
        <taxon>Pseudomonadati</taxon>
        <taxon>Bacteroidota</taxon>
        <taxon>Cytophagia</taxon>
        <taxon>Cytophagales</taxon>
        <taxon>Cyclobacteriaceae</taxon>
        <taxon>Algoriphagus</taxon>
    </lineage>
</organism>
<name>A0ABS3CDX1_9BACT</name>
<feature type="transmembrane region" description="Helical" evidence="1">
    <location>
        <begin position="12"/>
        <end position="31"/>
    </location>
</feature>
<feature type="transmembrane region" description="Helical" evidence="1">
    <location>
        <begin position="212"/>
        <end position="229"/>
    </location>
</feature>
<feature type="transmembrane region" description="Helical" evidence="1">
    <location>
        <begin position="122"/>
        <end position="147"/>
    </location>
</feature>
<feature type="transmembrane region" description="Helical" evidence="1">
    <location>
        <begin position="51"/>
        <end position="68"/>
    </location>
</feature>
<evidence type="ECO:0000313" key="2">
    <source>
        <dbReference type="EMBL" id="MBN7815303.1"/>
    </source>
</evidence>
<keyword evidence="3" id="KW-1185">Reference proteome</keyword>
<feature type="transmembrane region" description="Helical" evidence="1">
    <location>
        <begin position="281"/>
        <end position="304"/>
    </location>
</feature>
<evidence type="ECO:0000256" key="1">
    <source>
        <dbReference type="SAM" id="Phobius"/>
    </source>
</evidence>